<gene>
    <name evidence="2" type="ORF">NE237_020872</name>
</gene>
<feature type="region of interest" description="Disordered" evidence="1">
    <location>
        <begin position="217"/>
        <end position="241"/>
    </location>
</feature>
<dbReference type="Proteomes" id="UP001141806">
    <property type="component" value="Unassembled WGS sequence"/>
</dbReference>
<dbReference type="EMBL" id="JAMYWD010000009">
    <property type="protein sequence ID" value="KAJ4960962.1"/>
    <property type="molecule type" value="Genomic_DNA"/>
</dbReference>
<evidence type="ECO:0000313" key="3">
    <source>
        <dbReference type="Proteomes" id="UP001141806"/>
    </source>
</evidence>
<evidence type="ECO:0000313" key="2">
    <source>
        <dbReference type="EMBL" id="KAJ4960962.1"/>
    </source>
</evidence>
<feature type="region of interest" description="Disordered" evidence="1">
    <location>
        <begin position="86"/>
        <end position="112"/>
    </location>
</feature>
<dbReference type="PANTHER" id="PTHR37708:SF2">
    <property type="entry name" value="HOMEOBOX HOX-B3-LIKE PROTEIN"/>
    <property type="match status" value="1"/>
</dbReference>
<sequence length="313" mass="33957">MAEISGAVRTNQPMNHTLQSLHAAFDPKAFLLSCKNSTPISTSDSETMAESTAALQQNNQPRNQTLQPPFLFSRNSTSISIGNLNSAAMSESPTAQPAKTHHSGHPLESLFADLDPNASSLTQSSTSPLIKPLEFTVADFSVERGPRYGAYSELRESKLRRKHNMMIKQQHSDEPESTVTPPKKRVTFQGPVASCARKGTSVVTQSVPDFSAFLRKENRRPPSSTLPSMLEMTPPLPSSKTSKLMSVSLKQGRSKSAYAGEKKGGGIMMRNSYASVEELKGLSSAAASAIHGESRGEKINRGINRSVLGHRQY</sequence>
<feature type="region of interest" description="Disordered" evidence="1">
    <location>
        <begin position="40"/>
        <end position="68"/>
    </location>
</feature>
<keyword evidence="3" id="KW-1185">Reference proteome</keyword>
<accession>A0A9Q0K2Z8</accession>
<name>A0A9Q0K2Z8_9MAGN</name>
<reference evidence="2" key="1">
    <citation type="journal article" date="2023" name="Plant J.">
        <title>The genome of the king protea, Protea cynaroides.</title>
        <authorList>
            <person name="Chang J."/>
            <person name="Duong T.A."/>
            <person name="Schoeman C."/>
            <person name="Ma X."/>
            <person name="Roodt D."/>
            <person name="Barker N."/>
            <person name="Li Z."/>
            <person name="Van de Peer Y."/>
            <person name="Mizrachi E."/>
        </authorList>
    </citation>
    <scope>NUCLEOTIDE SEQUENCE</scope>
    <source>
        <tissue evidence="2">Young leaves</tissue>
    </source>
</reference>
<evidence type="ECO:0000256" key="1">
    <source>
        <dbReference type="SAM" id="MobiDB-lite"/>
    </source>
</evidence>
<protein>
    <submittedName>
        <fullName evidence="2">Uncharacterized protein</fullName>
    </submittedName>
</protein>
<proteinExistence type="predicted"/>
<dbReference type="PANTHER" id="PTHR37708">
    <property type="entry name" value="HOMEOBOX HOX-B3-LIKE PROTEIN"/>
    <property type="match status" value="1"/>
</dbReference>
<dbReference type="OrthoDB" id="755797at2759"/>
<comment type="caution">
    <text evidence="2">The sequence shown here is derived from an EMBL/GenBank/DDBJ whole genome shotgun (WGS) entry which is preliminary data.</text>
</comment>
<dbReference type="AlphaFoldDB" id="A0A9Q0K2Z8"/>
<feature type="compositionally biased region" description="Polar residues" evidence="1">
    <location>
        <begin position="86"/>
        <end position="97"/>
    </location>
</feature>
<organism evidence="2 3">
    <name type="scientific">Protea cynaroides</name>
    <dbReference type="NCBI Taxonomy" id="273540"/>
    <lineage>
        <taxon>Eukaryota</taxon>
        <taxon>Viridiplantae</taxon>
        <taxon>Streptophyta</taxon>
        <taxon>Embryophyta</taxon>
        <taxon>Tracheophyta</taxon>
        <taxon>Spermatophyta</taxon>
        <taxon>Magnoliopsida</taxon>
        <taxon>Proteales</taxon>
        <taxon>Proteaceae</taxon>
        <taxon>Protea</taxon>
    </lineage>
</organism>